<reference evidence="1" key="2">
    <citation type="journal article" date="2015" name="Data Brief">
        <title>Shoot transcriptome of the giant reed, Arundo donax.</title>
        <authorList>
            <person name="Barrero R.A."/>
            <person name="Guerrero F.D."/>
            <person name="Moolhuijzen P."/>
            <person name="Goolsby J.A."/>
            <person name="Tidwell J."/>
            <person name="Bellgard S.E."/>
            <person name="Bellgard M.I."/>
        </authorList>
    </citation>
    <scope>NUCLEOTIDE SEQUENCE</scope>
    <source>
        <tissue evidence="1">Shoot tissue taken approximately 20 cm above the soil surface</tissue>
    </source>
</reference>
<protein>
    <submittedName>
        <fullName evidence="1">Uncharacterized protein</fullName>
    </submittedName>
</protein>
<organism evidence="1">
    <name type="scientific">Arundo donax</name>
    <name type="common">Giant reed</name>
    <name type="synonym">Donax arundinaceus</name>
    <dbReference type="NCBI Taxonomy" id="35708"/>
    <lineage>
        <taxon>Eukaryota</taxon>
        <taxon>Viridiplantae</taxon>
        <taxon>Streptophyta</taxon>
        <taxon>Embryophyta</taxon>
        <taxon>Tracheophyta</taxon>
        <taxon>Spermatophyta</taxon>
        <taxon>Magnoliopsida</taxon>
        <taxon>Liliopsida</taxon>
        <taxon>Poales</taxon>
        <taxon>Poaceae</taxon>
        <taxon>PACMAD clade</taxon>
        <taxon>Arundinoideae</taxon>
        <taxon>Arundineae</taxon>
        <taxon>Arundo</taxon>
    </lineage>
</organism>
<sequence>MPASYCRSPSRAR</sequence>
<proteinExistence type="predicted"/>
<evidence type="ECO:0000313" key="1">
    <source>
        <dbReference type="EMBL" id="JAD69950.1"/>
    </source>
</evidence>
<accession>A0A0A9C965</accession>
<dbReference type="EMBL" id="GBRH01227945">
    <property type="protein sequence ID" value="JAD69950.1"/>
    <property type="molecule type" value="Transcribed_RNA"/>
</dbReference>
<reference evidence="1" key="1">
    <citation type="submission" date="2014-09" db="EMBL/GenBank/DDBJ databases">
        <authorList>
            <person name="Magalhaes I.L.F."/>
            <person name="Oliveira U."/>
            <person name="Santos F.R."/>
            <person name="Vidigal T.H.D.A."/>
            <person name="Brescovit A.D."/>
            <person name="Santos A.J."/>
        </authorList>
    </citation>
    <scope>NUCLEOTIDE SEQUENCE</scope>
    <source>
        <tissue evidence="1">Shoot tissue taken approximately 20 cm above the soil surface</tissue>
    </source>
</reference>
<name>A0A0A9C965_ARUDO</name>